<dbReference type="Proteomes" id="UP001230504">
    <property type="component" value="Unassembled WGS sequence"/>
</dbReference>
<proteinExistence type="predicted"/>
<dbReference type="RefSeq" id="XP_060410973.1">
    <property type="nucleotide sequence ID" value="XM_060552505.1"/>
</dbReference>
<evidence type="ECO:0000313" key="3">
    <source>
        <dbReference type="Proteomes" id="UP001230504"/>
    </source>
</evidence>
<gene>
    <name evidence="2" type="ORF">LY79DRAFT_332436</name>
</gene>
<organism evidence="2 3">
    <name type="scientific">Colletotrichum navitas</name>
    <dbReference type="NCBI Taxonomy" id="681940"/>
    <lineage>
        <taxon>Eukaryota</taxon>
        <taxon>Fungi</taxon>
        <taxon>Dikarya</taxon>
        <taxon>Ascomycota</taxon>
        <taxon>Pezizomycotina</taxon>
        <taxon>Sordariomycetes</taxon>
        <taxon>Hypocreomycetidae</taxon>
        <taxon>Glomerellales</taxon>
        <taxon>Glomerellaceae</taxon>
        <taxon>Colletotrichum</taxon>
        <taxon>Colletotrichum graminicola species complex</taxon>
    </lineage>
</organism>
<feature type="transmembrane region" description="Helical" evidence="1">
    <location>
        <begin position="15"/>
        <end position="42"/>
    </location>
</feature>
<evidence type="ECO:0000256" key="1">
    <source>
        <dbReference type="SAM" id="Phobius"/>
    </source>
</evidence>
<keyword evidence="1" id="KW-1133">Transmembrane helix</keyword>
<dbReference type="EMBL" id="JAHLJV010000061">
    <property type="protein sequence ID" value="KAK1579885.1"/>
    <property type="molecule type" value="Genomic_DNA"/>
</dbReference>
<protein>
    <submittedName>
        <fullName evidence="2">Uncharacterized protein</fullName>
    </submittedName>
</protein>
<sequence>MVSGREVAPAFAKPASFVLIAAGDLGVVSFFSYWAFLLYSLLPAALMRSRVRWAAFLFFFYFIFFMHCSVHMCLVYLSSSHSELVLVVFVHSSGRGRQLLRLLGRPM</sequence>
<evidence type="ECO:0000313" key="2">
    <source>
        <dbReference type="EMBL" id="KAK1579885.1"/>
    </source>
</evidence>
<dbReference type="AlphaFoldDB" id="A0AAD8PTF0"/>
<keyword evidence="3" id="KW-1185">Reference proteome</keyword>
<name>A0AAD8PTF0_9PEZI</name>
<reference evidence="2" key="1">
    <citation type="submission" date="2021-06" db="EMBL/GenBank/DDBJ databases">
        <title>Comparative genomics, transcriptomics and evolutionary studies reveal genomic signatures of adaptation to plant cell wall in hemibiotrophic fungi.</title>
        <authorList>
            <consortium name="DOE Joint Genome Institute"/>
            <person name="Baroncelli R."/>
            <person name="Diaz J.F."/>
            <person name="Benocci T."/>
            <person name="Peng M."/>
            <person name="Battaglia E."/>
            <person name="Haridas S."/>
            <person name="Andreopoulos W."/>
            <person name="Labutti K."/>
            <person name="Pangilinan J."/>
            <person name="Floch G.L."/>
            <person name="Makela M.R."/>
            <person name="Henrissat B."/>
            <person name="Grigoriev I.V."/>
            <person name="Crouch J.A."/>
            <person name="De Vries R.P."/>
            <person name="Sukno S.A."/>
            <person name="Thon M.R."/>
        </authorList>
    </citation>
    <scope>NUCLEOTIDE SEQUENCE</scope>
    <source>
        <strain evidence="2">CBS 125086</strain>
    </source>
</reference>
<accession>A0AAD8PTF0</accession>
<dbReference type="GeneID" id="85436745"/>
<comment type="caution">
    <text evidence="2">The sequence shown here is derived from an EMBL/GenBank/DDBJ whole genome shotgun (WGS) entry which is preliminary data.</text>
</comment>
<feature type="transmembrane region" description="Helical" evidence="1">
    <location>
        <begin position="54"/>
        <end position="77"/>
    </location>
</feature>
<keyword evidence="1" id="KW-0472">Membrane</keyword>
<keyword evidence="1" id="KW-0812">Transmembrane</keyword>